<dbReference type="Proteomes" id="UP000469440">
    <property type="component" value="Unassembled WGS sequence"/>
</dbReference>
<feature type="domain" description="Resolvase/invertase-type recombinase catalytic" evidence="7">
    <location>
        <begin position="2"/>
        <end position="150"/>
    </location>
</feature>
<organism evidence="9 10">
    <name type="scientific">Caproicibacter fermentans</name>
    <dbReference type="NCBI Taxonomy" id="2576756"/>
    <lineage>
        <taxon>Bacteria</taxon>
        <taxon>Bacillati</taxon>
        <taxon>Bacillota</taxon>
        <taxon>Clostridia</taxon>
        <taxon>Eubacteriales</taxon>
        <taxon>Acutalibacteraceae</taxon>
        <taxon>Caproicibacter</taxon>
    </lineage>
</organism>
<dbReference type="InterPro" id="IPR036162">
    <property type="entry name" value="Resolvase-like_N_sf"/>
</dbReference>
<evidence type="ECO:0000256" key="2">
    <source>
        <dbReference type="ARBA" id="ARBA00023125"/>
    </source>
</evidence>
<feature type="coiled-coil region" evidence="6">
    <location>
        <begin position="365"/>
        <end position="392"/>
    </location>
</feature>
<protein>
    <recommendedName>
        <fullName evidence="11">Recombinase family protein</fullName>
    </recommendedName>
</protein>
<evidence type="ECO:0000313" key="9">
    <source>
        <dbReference type="EMBL" id="MVB09491.1"/>
    </source>
</evidence>
<evidence type="ECO:0000256" key="4">
    <source>
        <dbReference type="PIRSR" id="PIRSR606118-50"/>
    </source>
</evidence>
<feature type="domain" description="Recombinase" evidence="8">
    <location>
        <begin position="159"/>
        <end position="272"/>
    </location>
</feature>
<feature type="active site" description="O-(5'-phospho-DNA)-serine intermediate" evidence="4 5">
    <location>
        <position position="10"/>
    </location>
</feature>
<dbReference type="EMBL" id="VWXL01000003">
    <property type="protein sequence ID" value="MVB09491.1"/>
    <property type="molecule type" value="Genomic_DNA"/>
</dbReference>
<dbReference type="GO" id="GO:0003677">
    <property type="term" value="F:DNA binding"/>
    <property type="evidence" value="ECO:0007669"/>
    <property type="project" value="UniProtKB-KW"/>
</dbReference>
<accession>A0A6N8HUM0</accession>
<evidence type="ECO:0000259" key="7">
    <source>
        <dbReference type="PROSITE" id="PS51736"/>
    </source>
</evidence>
<keyword evidence="3" id="KW-0233">DNA recombination</keyword>
<dbReference type="OrthoDB" id="9811097at2"/>
<dbReference type="PANTHER" id="PTHR30461">
    <property type="entry name" value="DNA-INVERTASE FROM LAMBDOID PROPHAGE"/>
    <property type="match status" value="1"/>
</dbReference>
<gene>
    <name evidence="9" type="ORF">CAFE_01470</name>
</gene>
<dbReference type="InterPro" id="IPR006119">
    <property type="entry name" value="Resolv_N"/>
</dbReference>
<dbReference type="PROSITE" id="PS00397">
    <property type="entry name" value="RECOMBINASES_1"/>
    <property type="match status" value="1"/>
</dbReference>
<dbReference type="PROSITE" id="PS51736">
    <property type="entry name" value="RECOMBINASES_3"/>
    <property type="match status" value="1"/>
</dbReference>
<dbReference type="InterPro" id="IPR006118">
    <property type="entry name" value="Recombinase_CS"/>
</dbReference>
<proteinExistence type="predicted"/>
<dbReference type="InterPro" id="IPR011109">
    <property type="entry name" value="DNA_bind_recombinase_dom"/>
</dbReference>
<reference evidence="9 10" key="1">
    <citation type="submission" date="2019-09" db="EMBL/GenBank/DDBJ databases">
        <title>Genome sequence of Clostridium sp. EA1.</title>
        <authorList>
            <person name="Poehlein A."/>
            <person name="Bengelsdorf F.R."/>
            <person name="Daniel R."/>
        </authorList>
    </citation>
    <scope>NUCLEOTIDE SEQUENCE [LARGE SCALE GENOMIC DNA]</scope>
    <source>
        <strain evidence="9 10">EA1</strain>
    </source>
</reference>
<dbReference type="PANTHER" id="PTHR30461:SF23">
    <property type="entry name" value="DNA RECOMBINASE-RELATED"/>
    <property type="match status" value="1"/>
</dbReference>
<evidence type="ECO:0000256" key="3">
    <source>
        <dbReference type="ARBA" id="ARBA00023172"/>
    </source>
</evidence>
<dbReference type="Gene3D" id="3.40.50.1390">
    <property type="entry name" value="Resolvase, N-terminal catalytic domain"/>
    <property type="match status" value="1"/>
</dbReference>
<evidence type="ECO:0008006" key="11">
    <source>
        <dbReference type="Google" id="ProtNLM"/>
    </source>
</evidence>
<dbReference type="InterPro" id="IPR050639">
    <property type="entry name" value="SSR_resolvase"/>
</dbReference>
<dbReference type="PROSITE" id="PS51737">
    <property type="entry name" value="RECOMBINASE_DNA_BIND"/>
    <property type="match status" value="1"/>
</dbReference>
<dbReference type="SMART" id="SM00857">
    <property type="entry name" value="Resolvase"/>
    <property type="match status" value="1"/>
</dbReference>
<keyword evidence="10" id="KW-1185">Reference proteome</keyword>
<evidence type="ECO:0000256" key="1">
    <source>
        <dbReference type="ARBA" id="ARBA00022908"/>
    </source>
</evidence>
<dbReference type="Pfam" id="PF07508">
    <property type="entry name" value="Recombinase"/>
    <property type="match status" value="1"/>
</dbReference>
<dbReference type="Gene3D" id="3.90.1750.20">
    <property type="entry name" value="Putative Large Serine Recombinase, Chain B, Domain 2"/>
    <property type="match status" value="1"/>
</dbReference>
<comment type="caution">
    <text evidence="9">The sequence shown here is derived from an EMBL/GenBank/DDBJ whole genome shotgun (WGS) entry which is preliminary data.</text>
</comment>
<keyword evidence="2" id="KW-0238">DNA-binding</keyword>
<sequence>METAIYVRVSTEEQAQEGFSIRAQEQKLKDYVRIKDWSIYKIYADEGISGKDITGRPAVKDMIEDVKAGLVKNVLVFKIDRLTRSTADLIYLVDLFNANDCEFNSLMESIDTQTASGRMFIKIIGIFAEFERENIIERTRVGVERKVKEGYSLCTSSASFGYDRVKGQKMQTVNPVEAEVVREVFEMFVDNGLTLTDIARRLNLRGILTKKDKTWSSVKVRRVLTNCNYVGDVRHHINDSKHKQEYDGLHEAIIPQELFDAAKDILDQNKKVGITKPPNDEKYFAGFLECAKCGYKMKTYESRKQLKTKIQITVGYVCCNHTLGTCTVGSMSHKKVEAAFEEYISQIADFNDADNPSLAEEKKIKHDKSEAILSLEAKLKSLETRERETLERYVHNEIDFDDYREMKKLVASDKLVLSAELERLSAAPKPMAVKPQEIARNFRENWDKLSNHERRAFLKQFVERIVIESVKPKGEFFGQVKIREVRWRM</sequence>
<dbReference type="CDD" id="cd00338">
    <property type="entry name" value="Ser_Recombinase"/>
    <property type="match status" value="1"/>
</dbReference>
<keyword evidence="1" id="KW-0229">DNA integration</keyword>
<evidence type="ECO:0000256" key="6">
    <source>
        <dbReference type="SAM" id="Coils"/>
    </source>
</evidence>
<dbReference type="AlphaFoldDB" id="A0A6N8HUM0"/>
<dbReference type="Pfam" id="PF00239">
    <property type="entry name" value="Resolvase"/>
    <property type="match status" value="1"/>
</dbReference>
<keyword evidence="6" id="KW-0175">Coiled coil</keyword>
<dbReference type="InterPro" id="IPR025827">
    <property type="entry name" value="Zn_ribbon_recom_dom"/>
</dbReference>
<evidence type="ECO:0000259" key="8">
    <source>
        <dbReference type="PROSITE" id="PS51737"/>
    </source>
</evidence>
<dbReference type="SUPFAM" id="SSF53041">
    <property type="entry name" value="Resolvase-like"/>
    <property type="match status" value="1"/>
</dbReference>
<name>A0A6N8HUM0_9FIRM</name>
<dbReference type="GO" id="GO:0000150">
    <property type="term" value="F:DNA strand exchange activity"/>
    <property type="evidence" value="ECO:0007669"/>
    <property type="project" value="InterPro"/>
</dbReference>
<dbReference type="InterPro" id="IPR038109">
    <property type="entry name" value="DNA_bind_recomb_sf"/>
</dbReference>
<dbReference type="RefSeq" id="WP_156989502.1">
    <property type="nucleotide sequence ID" value="NZ_VWXL01000003.1"/>
</dbReference>
<evidence type="ECO:0000256" key="5">
    <source>
        <dbReference type="PROSITE-ProRule" id="PRU10137"/>
    </source>
</evidence>
<dbReference type="GO" id="GO:0015074">
    <property type="term" value="P:DNA integration"/>
    <property type="evidence" value="ECO:0007669"/>
    <property type="project" value="UniProtKB-KW"/>
</dbReference>
<evidence type="ECO:0000313" key="10">
    <source>
        <dbReference type="Proteomes" id="UP000469440"/>
    </source>
</evidence>
<dbReference type="Pfam" id="PF13408">
    <property type="entry name" value="Zn_ribbon_recom"/>
    <property type="match status" value="1"/>
</dbReference>